<keyword evidence="1" id="KW-0378">Hydrolase</keyword>
<dbReference type="PANTHER" id="PTHR30337">
    <property type="entry name" value="COMPONENT OF ATP-DEPENDENT DSDNA EXONUCLEASE"/>
    <property type="match status" value="1"/>
</dbReference>
<dbReference type="OrthoDB" id="9773856at2"/>
<dbReference type="InterPro" id="IPR029052">
    <property type="entry name" value="Metallo-depent_PP-like"/>
</dbReference>
<proteinExistence type="predicted"/>
<dbReference type="InterPro" id="IPR004843">
    <property type="entry name" value="Calcineurin-like_PHP"/>
</dbReference>
<name>A0A368W691_9BACL</name>
<dbReference type="PIRSF" id="PIRSF033091">
    <property type="entry name" value="Pesterase_YhaO"/>
    <property type="match status" value="1"/>
</dbReference>
<dbReference type="AlphaFoldDB" id="A0A368W691"/>
<keyword evidence="4" id="KW-1185">Reference proteome</keyword>
<dbReference type="SUPFAM" id="SSF56300">
    <property type="entry name" value="Metallo-dependent phosphatases"/>
    <property type="match status" value="1"/>
</dbReference>
<dbReference type="Gene3D" id="3.60.21.10">
    <property type="match status" value="1"/>
</dbReference>
<evidence type="ECO:0000259" key="2">
    <source>
        <dbReference type="Pfam" id="PF00149"/>
    </source>
</evidence>
<dbReference type="EMBL" id="QPJD01000004">
    <property type="protein sequence ID" value="RCW49366.1"/>
    <property type="molecule type" value="Genomic_DNA"/>
</dbReference>
<evidence type="ECO:0000313" key="3">
    <source>
        <dbReference type="EMBL" id="RCW49366.1"/>
    </source>
</evidence>
<organism evidence="3 4">
    <name type="scientific">Paenibacillus prosopidis</name>
    <dbReference type="NCBI Taxonomy" id="630520"/>
    <lineage>
        <taxon>Bacteria</taxon>
        <taxon>Bacillati</taxon>
        <taxon>Bacillota</taxon>
        <taxon>Bacilli</taxon>
        <taxon>Bacillales</taxon>
        <taxon>Paenibacillaceae</taxon>
        <taxon>Paenibacillus</taxon>
    </lineage>
</organism>
<comment type="caution">
    <text evidence="3">The sequence shown here is derived from an EMBL/GenBank/DDBJ whole genome shotgun (WGS) entry which is preliminary data.</text>
</comment>
<dbReference type="InterPro" id="IPR014576">
    <property type="entry name" value="Pesterase_YhaO"/>
</dbReference>
<feature type="domain" description="Calcineurin-like phosphoesterase" evidence="2">
    <location>
        <begin position="5"/>
        <end position="205"/>
    </location>
</feature>
<evidence type="ECO:0000313" key="4">
    <source>
        <dbReference type="Proteomes" id="UP000252415"/>
    </source>
</evidence>
<evidence type="ECO:0000256" key="1">
    <source>
        <dbReference type="ARBA" id="ARBA00022801"/>
    </source>
</evidence>
<dbReference type="PANTHER" id="PTHR30337:SF7">
    <property type="entry name" value="PHOSPHOESTERASE"/>
    <property type="match status" value="1"/>
</dbReference>
<dbReference type="InterPro" id="IPR050535">
    <property type="entry name" value="DNA_Repair-Maintenance_Comp"/>
</dbReference>
<dbReference type="CDD" id="cd00840">
    <property type="entry name" value="MPP_Mre11_N"/>
    <property type="match status" value="1"/>
</dbReference>
<sequence length="429" mass="48358">MTVPFRFIHAADLHLDSPFRGLAKAPERVRDALTDSTFAALRHLTQTAVREQVDFIVLAGDLFDEADRSLRAQLMLVREWEKLEEHGIAVFVIHGNHDPLNGARAALTLPQNVHVFGADQMEYRPAYRRSGELAAFVYGVSYGTRAVTENLAAGYRIQPEAPFHIGLLHGNVDGDGTHDPYAPCTLEDLTGNKGFDYWALGHIHHRKVLHQYPHVVYAGNTQGRNPRETGAKGCYVVDVTAARSIQLTFVPLDEVRWLDNAFRIDDIYSEQELLQQLFGLVEQLTLEADGRSLMLRLYLSGRGPLHNKLTESAVVRTLLEQLQEGQRLTSGEPWVFVYDIAVNTGAELNWNELEAEDSFAGELCRLSARLAEDESEWRDFAKDAVSPLTHHAKLGRLMRNNWDELPDRWLKQARELTLGLIHGTGRDEP</sequence>
<dbReference type="Pfam" id="PF00149">
    <property type="entry name" value="Metallophos"/>
    <property type="match status" value="1"/>
</dbReference>
<dbReference type="Proteomes" id="UP000252415">
    <property type="component" value="Unassembled WGS sequence"/>
</dbReference>
<dbReference type="InterPro" id="IPR041796">
    <property type="entry name" value="Mre11_N"/>
</dbReference>
<dbReference type="GO" id="GO:0016787">
    <property type="term" value="F:hydrolase activity"/>
    <property type="evidence" value="ECO:0007669"/>
    <property type="project" value="UniProtKB-KW"/>
</dbReference>
<reference evidence="3 4" key="1">
    <citation type="submission" date="2018-07" db="EMBL/GenBank/DDBJ databases">
        <title>Genomic Encyclopedia of Type Strains, Phase III (KMG-III): the genomes of soil and plant-associated and newly described type strains.</title>
        <authorList>
            <person name="Whitman W."/>
        </authorList>
    </citation>
    <scope>NUCLEOTIDE SEQUENCE [LARGE SCALE GENOMIC DNA]</scope>
    <source>
        <strain evidence="3 4">CECT 7506</strain>
    </source>
</reference>
<gene>
    <name evidence="3" type="ORF">DFP97_10424</name>
</gene>
<dbReference type="RefSeq" id="WP_114379290.1">
    <property type="nucleotide sequence ID" value="NZ_QPJD01000004.1"/>
</dbReference>
<protein>
    <submittedName>
        <fullName evidence="3">Calcineurin-like phosphoesterase family protein</fullName>
    </submittedName>
</protein>
<accession>A0A368W691</accession>